<name>A0ACC5RDG9_9HYPH</name>
<organism evidence="1 2">
    <name type="scientific">Taklimakanibacter albus</name>
    <dbReference type="NCBI Taxonomy" id="2800327"/>
    <lineage>
        <taxon>Bacteria</taxon>
        <taxon>Pseudomonadati</taxon>
        <taxon>Pseudomonadota</taxon>
        <taxon>Alphaproteobacteria</taxon>
        <taxon>Hyphomicrobiales</taxon>
        <taxon>Aestuariivirgaceae</taxon>
        <taxon>Taklimakanibacter</taxon>
    </lineage>
</organism>
<keyword evidence="2" id="KW-1185">Reference proteome</keyword>
<proteinExistence type="predicted"/>
<protein>
    <submittedName>
        <fullName evidence="1">LysR family transcriptional regulator</fullName>
    </submittedName>
</protein>
<gene>
    <name evidence="1" type="ORF">JHL16_30065</name>
</gene>
<comment type="caution">
    <text evidence="1">The sequence shown here is derived from an EMBL/GenBank/DDBJ whole genome shotgun (WGS) entry which is preliminary data.</text>
</comment>
<sequence>MRQLLDVDLRLIRIFRVIAESKGLAGAQLVLNLSQSRISTSLAELEARLGARLCRRGRSGFALTEAGRAVYDASHDLFAAVDRFCNEAGTVSLNLRRVVKLGAVDALATNAEMALARAVGHFRQAAPSVQIDFTISGPEELESQLIAGARDVIIVPSITKRADLAYLPVCAEKQSLYCAKGHPLFGAEEKTAERDLPRHAIVARGYLHSQDLKRLGYRQADATVEMMEAQLILILSGGFIGYLPAHYALPWVERGELRCLCDDKFGYESTFYAVSQRSARENPLLRRFLASLTETKRQRAVLERVD</sequence>
<evidence type="ECO:0000313" key="2">
    <source>
        <dbReference type="Proteomes" id="UP000616151"/>
    </source>
</evidence>
<reference evidence="1" key="1">
    <citation type="submission" date="2021-01" db="EMBL/GenBank/DDBJ databases">
        <authorList>
            <person name="Sun Q."/>
        </authorList>
    </citation>
    <scope>NUCLEOTIDE SEQUENCE</scope>
    <source>
        <strain evidence="1">YIM B02566</strain>
    </source>
</reference>
<evidence type="ECO:0000313" key="1">
    <source>
        <dbReference type="EMBL" id="MBK1870649.1"/>
    </source>
</evidence>
<accession>A0ACC5RDG9</accession>
<dbReference type="Proteomes" id="UP000616151">
    <property type="component" value="Unassembled WGS sequence"/>
</dbReference>
<dbReference type="EMBL" id="JAENHL010000008">
    <property type="protein sequence ID" value="MBK1870649.1"/>
    <property type="molecule type" value="Genomic_DNA"/>
</dbReference>